<keyword evidence="6 8" id="KW-1133">Transmembrane helix</keyword>
<dbReference type="GO" id="GO:0055085">
    <property type="term" value="P:transmembrane transport"/>
    <property type="evidence" value="ECO:0007669"/>
    <property type="project" value="TreeGrafter"/>
</dbReference>
<feature type="transmembrane region" description="Helical" evidence="8">
    <location>
        <begin position="118"/>
        <end position="147"/>
    </location>
</feature>
<dbReference type="PANTHER" id="PTHR21716:SF53">
    <property type="entry name" value="PERMEASE PERM-RELATED"/>
    <property type="match status" value="1"/>
</dbReference>
<name>A0A396AF91_9FIRM</name>
<evidence type="ECO:0000313" key="10">
    <source>
        <dbReference type="Proteomes" id="UP000266391"/>
    </source>
</evidence>
<feature type="transmembrane region" description="Helical" evidence="8">
    <location>
        <begin position="207"/>
        <end position="238"/>
    </location>
</feature>
<dbReference type="GO" id="GO:0005886">
    <property type="term" value="C:plasma membrane"/>
    <property type="evidence" value="ECO:0007669"/>
    <property type="project" value="UniProtKB-SubCell"/>
</dbReference>
<feature type="transmembrane region" description="Helical" evidence="8">
    <location>
        <begin position="75"/>
        <end position="97"/>
    </location>
</feature>
<keyword evidence="3" id="KW-0813">Transport</keyword>
<comment type="subcellular location">
    <subcellularLocation>
        <location evidence="1">Cell membrane</location>
        <topology evidence="1">Multi-pass membrane protein</topology>
    </subcellularLocation>
</comment>
<dbReference type="Pfam" id="PF01594">
    <property type="entry name" value="AI-2E_transport"/>
    <property type="match status" value="1"/>
</dbReference>
<dbReference type="AlphaFoldDB" id="A0A396AF91"/>
<feature type="transmembrane region" description="Helical" evidence="8">
    <location>
        <begin position="305"/>
        <end position="335"/>
    </location>
</feature>
<feature type="transmembrane region" description="Helical" evidence="8">
    <location>
        <begin position="372"/>
        <end position="405"/>
    </location>
</feature>
<evidence type="ECO:0000256" key="1">
    <source>
        <dbReference type="ARBA" id="ARBA00004651"/>
    </source>
</evidence>
<gene>
    <name evidence="9" type="ORF">DW813_08985</name>
</gene>
<accession>A0A396AF91</accession>
<dbReference type="Proteomes" id="UP000266391">
    <property type="component" value="Unassembled WGS sequence"/>
</dbReference>
<feature type="transmembrane region" description="Helical" evidence="8">
    <location>
        <begin position="342"/>
        <end position="360"/>
    </location>
</feature>
<dbReference type="InterPro" id="IPR002549">
    <property type="entry name" value="AI-2E-like"/>
</dbReference>
<keyword evidence="4" id="KW-1003">Cell membrane</keyword>
<comment type="caution">
    <text evidence="9">The sequence shown here is derived from an EMBL/GenBank/DDBJ whole genome shotgun (WGS) entry which is preliminary data.</text>
</comment>
<keyword evidence="5 8" id="KW-0812">Transmembrane</keyword>
<dbReference type="PANTHER" id="PTHR21716">
    <property type="entry name" value="TRANSMEMBRANE PROTEIN"/>
    <property type="match status" value="1"/>
</dbReference>
<sequence>MHKSFPAEKGELKLEELKQNEQIQTPKTKKTDEFHLKQITIIALAIFITFCCCILFFFVIYRYNGFTDFWKKLTYILQPVIIGLVVAYLLNPLMKLIDGKLFSLFKGKMKSEKKAKKISRGLAIAGALLFLVGIIVLLIAAIVPSIIQSIQGIISTLPAEVRSLVDWINDIAKGDSQIADIAEEVITQAGNFFENWMKNTLLPQAEVYISSITSGVITGVKFVINILVGLIISVYVMASQEKFAGQAKKIIYAIFKPVRANVVVETVRKSNEIFGGFISGKILDSAIIGVIAYIVLAIMKMPDTMLVAVIIGVTNIIPFFGPFIGAIPSFIIIVLQNPVQGLYFLIFVIILQQVDGNIIGPKILGDSTGLSSFWVVFAILVFGGLWGFPGMLLGVPIMAVIYYIVSNVVTYSLKKRGIPATEIDYVNLDRIDKHTNQPVYETTEKNKKQDEKSAGEA</sequence>
<keyword evidence="7 8" id="KW-0472">Membrane</keyword>
<evidence type="ECO:0000256" key="8">
    <source>
        <dbReference type="SAM" id="Phobius"/>
    </source>
</evidence>
<evidence type="ECO:0000256" key="7">
    <source>
        <dbReference type="ARBA" id="ARBA00023136"/>
    </source>
</evidence>
<evidence type="ECO:0000313" key="9">
    <source>
        <dbReference type="EMBL" id="RHD03585.1"/>
    </source>
</evidence>
<evidence type="ECO:0000256" key="3">
    <source>
        <dbReference type="ARBA" id="ARBA00022448"/>
    </source>
</evidence>
<feature type="transmembrane region" description="Helical" evidence="8">
    <location>
        <begin position="39"/>
        <end position="63"/>
    </location>
</feature>
<feature type="transmembrane region" description="Helical" evidence="8">
    <location>
        <begin position="278"/>
        <end position="299"/>
    </location>
</feature>
<evidence type="ECO:0000256" key="4">
    <source>
        <dbReference type="ARBA" id="ARBA00022475"/>
    </source>
</evidence>
<evidence type="ECO:0000256" key="6">
    <source>
        <dbReference type="ARBA" id="ARBA00022989"/>
    </source>
</evidence>
<protein>
    <submittedName>
        <fullName evidence="9">AI-2E family transporter</fullName>
    </submittedName>
</protein>
<evidence type="ECO:0000256" key="2">
    <source>
        <dbReference type="ARBA" id="ARBA00009773"/>
    </source>
</evidence>
<proteinExistence type="inferred from homology"/>
<evidence type="ECO:0000256" key="5">
    <source>
        <dbReference type="ARBA" id="ARBA00022692"/>
    </source>
</evidence>
<comment type="similarity">
    <text evidence="2">Belongs to the autoinducer-2 exporter (AI-2E) (TC 2.A.86) family.</text>
</comment>
<reference evidence="9 10" key="1">
    <citation type="submission" date="2018-08" db="EMBL/GenBank/DDBJ databases">
        <title>A genome reference for cultivated species of the human gut microbiota.</title>
        <authorList>
            <person name="Zou Y."/>
            <person name="Xue W."/>
            <person name="Luo G."/>
        </authorList>
    </citation>
    <scope>NUCLEOTIDE SEQUENCE [LARGE SCALE GENOMIC DNA]</scope>
    <source>
        <strain evidence="9 10">AM32-8LB</strain>
    </source>
</reference>
<dbReference type="OrthoDB" id="9793390at2"/>
<organism evidence="9 10">
    <name type="scientific">Roseburia inulinivorans</name>
    <dbReference type="NCBI Taxonomy" id="360807"/>
    <lineage>
        <taxon>Bacteria</taxon>
        <taxon>Bacillati</taxon>
        <taxon>Bacillota</taxon>
        <taxon>Clostridia</taxon>
        <taxon>Lachnospirales</taxon>
        <taxon>Lachnospiraceae</taxon>
        <taxon>Roseburia</taxon>
    </lineage>
</organism>
<dbReference type="EMBL" id="QSIQ01000011">
    <property type="protein sequence ID" value="RHD03585.1"/>
    <property type="molecule type" value="Genomic_DNA"/>
</dbReference>